<feature type="transmembrane region" description="Helical" evidence="1">
    <location>
        <begin position="130"/>
        <end position="150"/>
    </location>
</feature>
<dbReference type="AlphaFoldDB" id="A0A8X6YN18"/>
<evidence type="ECO:0000313" key="3">
    <source>
        <dbReference type="Proteomes" id="UP000886998"/>
    </source>
</evidence>
<feature type="transmembrane region" description="Helical" evidence="1">
    <location>
        <begin position="101"/>
        <end position="124"/>
    </location>
</feature>
<evidence type="ECO:0000256" key="1">
    <source>
        <dbReference type="SAM" id="Phobius"/>
    </source>
</evidence>
<sequence length="159" mass="18137">MQCVHRWTIFDCTLFSYMWNTIQRNETESFLRDYDSAYNVMITISTTNNTNVKGCKTICITCRHIASSFRFLVYLNSNAHPLPPTSIANTLKSYRCISIELVVVLYLYGLIVTVSIVIDCSISLGMQRSIILPCPPSCTFTAVVHLLCSVTHRMHVNDW</sequence>
<keyword evidence="1" id="KW-1133">Transmembrane helix</keyword>
<reference evidence="2" key="1">
    <citation type="submission" date="2020-08" db="EMBL/GenBank/DDBJ databases">
        <title>Multicomponent nature underlies the extraordinary mechanical properties of spider dragline silk.</title>
        <authorList>
            <person name="Kono N."/>
            <person name="Nakamura H."/>
            <person name="Mori M."/>
            <person name="Yoshida Y."/>
            <person name="Ohtoshi R."/>
            <person name="Malay A.D."/>
            <person name="Moran D.A.P."/>
            <person name="Tomita M."/>
            <person name="Numata K."/>
            <person name="Arakawa K."/>
        </authorList>
    </citation>
    <scope>NUCLEOTIDE SEQUENCE</scope>
</reference>
<accession>A0A8X6YN18</accession>
<comment type="caution">
    <text evidence="2">The sequence shown here is derived from an EMBL/GenBank/DDBJ whole genome shotgun (WGS) entry which is preliminary data.</text>
</comment>
<evidence type="ECO:0000313" key="2">
    <source>
        <dbReference type="EMBL" id="GFY73427.1"/>
    </source>
</evidence>
<organism evidence="2 3">
    <name type="scientific">Trichonephila inaurata madagascariensis</name>
    <dbReference type="NCBI Taxonomy" id="2747483"/>
    <lineage>
        <taxon>Eukaryota</taxon>
        <taxon>Metazoa</taxon>
        <taxon>Ecdysozoa</taxon>
        <taxon>Arthropoda</taxon>
        <taxon>Chelicerata</taxon>
        <taxon>Arachnida</taxon>
        <taxon>Araneae</taxon>
        <taxon>Araneomorphae</taxon>
        <taxon>Entelegynae</taxon>
        <taxon>Araneoidea</taxon>
        <taxon>Nephilidae</taxon>
        <taxon>Trichonephila</taxon>
        <taxon>Trichonephila inaurata</taxon>
    </lineage>
</organism>
<keyword evidence="1" id="KW-0812">Transmembrane</keyword>
<keyword evidence="1" id="KW-0472">Membrane</keyword>
<keyword evidence="3" id="KW-1185">Reference proteome</keyword>
<name>A0A8X6YN18_9ARAC</name>
<dbReference type="EMBL" id="BMAV01020053">
    <property type="protein sequence ID" value="GFY73427.1"/>
    <property type="molecule type" value="Genomic_DNA"/>
</dbReference>
<gene>
    <name evidence="2" type="ORF">TNIN_265471</name>
</gene>
<protein>
    <submittedName>
        <fullName evidence="2">Uncharacterized protein</fullName>
    </submittedName>
</protein>
<proteinExistence type="predicted"/>
<dbReference type="Proteomes" id="UP000886998">
    <property type="component" value="Unassembled WGS sequence"/>
</dbReference>